<feature type="transmembrane region" description="Helical" evidence="1">
    <location>
        <begin position="160"/>
        <end position="185"/>
    </location>
</feature>
<proteinExistence type="predicted"/>
<protein>
    <submittedName>
        <fullName evidence="2">Uncharacterized protein</fullName>
    </submittedName>
</protein>
<evidence type="ECO:0000313" key="2">
    <source>
        <dbReference type="EMBL" id="GMG88748.1"/>
    </source>
</evidence>
<feature type="transmembrane region" description="Helical" evidence="1">
    <location>
        <begin position="34"/>
        <end position="52"/>
    </location>
</feature>
<comment type="caution">
    <text evidence="2">The sequence shown here is derived from an EMBL/GenBank/DDBJ whole genome shotgun (WGS) entry which is preliminary data.</text>
</comment>
<feature type="transmembrane region" description="Helical" evidence="1">
    <location>
        <begin position="191"/>
        <end position="211"/>
    </location>
</feature>
<name>A0ABQ6M333_9GAMM</name>
<gene>
    <name evidence="2" type="ORF">MNKW57_30690</name>
</gene>
<feature type="transmembrane region" description="Helical" evidence="1">
    <location>
        <begin position="223"/>
        <end position="245"/>
    </location>
</feature>
<dbReference type="EMBL" id="BSYJ01000009">
    <property type="protein sequence ID" value="GMG88748.1"/>
    <property type="molecule type" value="Genomic_DNA"/>
</dbReference>
<keyword evidence="1" id="KW-0472">Membrane</keyword>
<keyword evidence="1" id="KW-1133">Transmembrane helix</keyword>
<feature type="transmembrane region" description="Helical" evidence="1">
    <location>
        <begin position="94"/>
        <end position="115"/>
    </location>
</feature>
<evidence type="ECO:0000313" key="3">
    <source>
        <dbReference type="Proteomes" id="UP001224392"/>
    </source>
</evidence>
<evidence type="ECO:0000256" key="1">
    <source>
        <dbReference type="SAM" id="Phobius"/>
    </source>
</evidence>
<feature type="transmembrane region" description="Helical" evidence="1">
    <location>
        <begin position="127"/>
        <end position="148"/>
    </location>
</feature>
<organism evidence="2 3">
    <name type="scientific">Biformimicrobium ophioploci</name>
    <dbReference type="NCBI Taxonomy" id="3036711"/>
    <lineage>
        <taxon>Bacteria</taxon>
        <taxon>Pseudomonadati</taxon>
        <taxon>Pseudomonadota</taxon>
        <taxon>Gammaproteobacteria</taxon>
        <taxon>Cellvibrionales</taxon>
        <taxon>Microbulbiferaceae</taxon>
        <taxon>Biformimicrobium</taxon>
    </lineage>
</organism>
<feature type="transmembrane region" description="Helical" evidence="1">
    <location>
        <begin position="64"/>
        <end position="82"/>
    </location>
</feature>
<dbReference type="RefSeq" id="WP_285765357.1">
    <property type="nucleotide sequence ID" value="NZ_BSYJ01000009.1"/>
</dbReference>
<sequence>MDTSYGVEEANRVKEGDDSQKPGIMFPAYKNTHLWLLVPFLLVLVGFVPSYWAKFFDAPFRHHLHGISATAWFLILVFQPYLITRGSKQKHRFYGLVSLFIAGGVVFSALSVVPFNFSGNMPDVPKYGLTFFDLVMVSGFSVSVFMAVKSVRVVADHAKWMISTVFWSLMPGLLRLMMAVTAILVNGDPRPYAPFLLTVCGLINIVVLASLMYRSRQAHPAYILAAIGSLPLLSIEFIAGMEWWMTVADALFSP</sequence>
<keyword evidence="1" id="KW-0812">Transmembrane</keyword>
<dbReference type="Proteomes" id="UP001224392">
    <property type="component" value="Unassembled WGS sequence"/>
</dbReference>
<accession>A0ABQ6M333</accession>
<keyword evidence="3" id="KW-1185">Reference proteome</keyword>
<reference evidence="2 3" key="1">
    <citation type="submission" date="2023-04" db="EMBL/GenBank/DDBJ databases">
        <title>Marinobulbifer ophiurae gen. nov., sp. Nov., isolate from tissue of brittle star Ophioplocus japonicus.</title>
        <authorList>
            <person name="Kawano K."/>
            <person name="Sawayama S."/>
            <person name="Nakagawa S."/>
        </authorList>
    </citation>
    <scope>NUCLEOTIDE SEQUENCE [LARGE SCALE GENOMIC DNA]</scope>
    <source>
        <strain evidence="2 3">NKW57</strain>
    </source>
</reference>